<keyword evidence="1" id="KW-0812">Transmembrane</keyword>
<keyword evidence="3" id="KW-1185">Reference proteome</keyword>
<gene>
    <name evidence="2" type="ORF">Q3C12_14605</name>
</gene>
<proteinExistence type="predicted"/>
<protein>
    <submittedName>
        <fullName evidence="2">DUF4179 domain-containing protein</fullName>
    </submittedName>
</protein>
<accession>A0ABT8VBB8</accession>
<reference evidence="2" key="1">
    <citation type="submission" date="2023-07" db="EMBL/GenBank/DDBJ databases">
        <authorList>
            <person name="Aktuganov G."/>
            <person name="Boyko T."/>
            <person name="Delegan Y."/>
            <person name="Galimzianova N."/>
            <person name="Gilvanova E."/>
            <person name="Korobov V."/>
            <person name="Kuzmina L."/>
            <person name="Melentiev A."/>
            <person name="Milman P."/>
            <person name="Ryabova A."/>
            <person name="Stupak E."/>
            <person name="Yasakov T."/>
            <person name="Zharikova N."/>
            <person name="Zhurenko E."/>
        </authorList>
    </citation>
    <scope>NUCLEOTIDE SEQUENCE</scope>
    <source>
        <strain evidence="2">IB-739</strain>
    </source>
</reference>
<dbReference type="Proteomes" id="UP001168883">
    <property type="component" value="Unassembled WGS sequence"/>
</dbReference>
<dbReference type="RefSeq" id="WP_302878791.1">
    <property type="nucleotide sequence ID" value="NZ_JAUMKJ010000016.1"/>
</dbReference>
<comment type="caution">
    <text evidence="2">The sequence shown here is derived from an EMBL/GenBank/DDBJ whole genome shotgun (WGS) entry which is preliminary data.</text>
</comment>
<keyword evidence="1" id="KW-0472">Membrane</keyword>
<sequence length="551" mass="61555">MNKLTEEQLLDLARKERPKLPDFEAMWERIQTEQAYTNLHNASAAPRSRSLARSRKRLIPLAIAVSSVIVAAPVVAGVSMGWPVLFDRLGFTTAMESGLGNPLDITVTSAGASLALHGVVTDDRRTDVMFTLDIPSLPDYHIVDFEYKTITNSRGETMPLNVLARKADSPNRMVGLLETQNGLGNKKDRLKLSLQNMVFYKYKDTELDASPMSLKDNDRVDSRTRFGTLQIVSAARENDVLTVRYEVPIGGPEDGKLNPGLFLKVGEKRVDSSYSATLPTEKAGILLQLNTFRLSDSELKSAKLYFTYLDTVQTITGTWNTSFEADGVKASQAKFRKPLDPATVANDSDMDLKELVVTPLEVRLMYDDKRKTKSPDLESVYYDTNQLVLDGKTIDGGSWHTEKSGWYLSFPLREWSQDWSQAPMKLLLSDARVTKRSKAWHPLDTPSETKQTIDTKLDQFPVTFTYYKEGEDLIVESYSTDPDFIVVSQTSVKQDGEVVYPPITPSPPGGNGTSKKVERYPGLLSKPGKLELNPGFYHFKDGSRKAELTIN</sequence>
<evidence type="ECO:0000313" key="3">
    <source>
        <dbReference type="Proteomes" id="UP001168883"/>
    </source>
</evidence>
<feature type="transmembrane region" description="Helical" evidence="1">
    <location>
        <begin position="58"/>
        <end position="82"/>
    </location>
</feature>
<evidence type="ECO:0000313" key="2">
    <source>
        <dbReference type="EMBL" id="MDO3678239.1"/>
    </source>
</evidence>
<evidence type="ECO:0000256" key="1">
    <source>
        <dbReference type="SAM" id="Phobius"/>
    </source>
</evidence>
<name>A0ABT8VBB8_9BACL</name>
<organism evidence="2 3">
    <name type="scientific">Paenibacillus ehimensis</name>
    <dbReference type="NCBI Taxonomy" id="79264"/>
    <lineage>
        <taxon>Bacteria</taxon>
        <taxon>Bacillati</taxon>
        <taxon>Bacillota</taxon>
        <taxon>Bacilli</taxon>
        <taxon>Bacillales</taxon>
        <taxon>Paenibacillaceae</taxon>
        <taxon>Paenibacillus</taxon>
    </lineage>
</organism>
<dbReference type="EMBL" id="JAUMKJ010000016">
    <property type="protein sequence ID" value="MDO3678239.1"/>
    <property type="molecule type" value="Genomic_DNA"/>
</dbReference>
<keyword evidence="1" id="KW-1133">Transmembrane helix</keyword>